<evidence type="ECO:0000313" key="6">
    <source>
        <dbReference type="Proteomes" id="UP001287286"/>
    </source>
</evidence>
<dbReference type="InterPro" id="IPR008030">
    <property type="entry name" value="NmrA-like"/>
</dbReference>
<dbReference type="Pfam" id="PF05368">
    <property type="entry name" value="NmrA"/>
    <property type="match status" value="1"/>
</dbReference>
<keyword evidence="3" id="KW-0560">Oxidoreductase</keyword>
<evidence type="ECO:0000256" key="1">
    <source>
        <dbReference type="ARBA" id="ARBA00005725"/>
    </source>
</evidence>
<evidence type="ECO:0000259" key="4">
    <source>
        <dbReference type="Pfam" id="PF05368"/>
    </source>
</evidence>
<comment type="similarity">
    <text evidence="1">Belongs to the NmrA-type oxidoreductase family. Isoflavone reductase subfamily.</text>
</comment>
<protein>
    <recommendedName>
        <fullName evidence="4">NmrA-like domain-containing protein</fullName>
    </recommendedName>
</protein>
<dbReference type="PANTHER" id="PTHR47706">
    <property type="entry name" value="NMRA-LIKE FAMILY PROTEIN"/>
    <property type="match status" value="1"/>
</dbReference>
<dbReference type="Proteomes" id="UP001287286">
    <property type="component" value="Unassembled WGS sequence"/>
</dbReference>
<reference evidence="5 6" key="1">
    <citation type="journal article" date="2024" name="Microbiol. Resour. Announc.">
        <title>Genome annotations for the ascomycete fungi Trichoderma harzianum, Trichoderma aggressivum, and Purpureocillium lilacinum.</title>
        <authorList>
            <person name="Beijen E.P.W."/>
            <person name="Ohm R.A."/>
        </authorList>
    </citation>
    <scope>NUCLEOTIDE SEQUENCE [LARGE SCALE GENOMIC DNA]</scope>
    <source>
        <strain evidence="5 6">CBS 150709</strain>
    </source>
</reference>
<keyword evidence="6" id="KW-1185">Reference proteome</keyword>
<dbReference type="SUPFAM" id="SSF51735">
    <property type="entry name" value="NAD(P)-binding Rossmann-fold domains"/>
    <property type="match status" value="1"/>
</dbReference>
<comment type="caution">
    <text evidence="5">The sequence shown here is derived from an EMBL/GenBank/DDBJ whole genome shotgun (WGS) entry which is preliminary data.</text>
</comment>
<name>A0ABR0BEL7_PURLI</name>
<dbReference type="EMBL" id="JAWRVI010000185">
    <property type="protein sequence ID" value="KAK4072837.1"/>
    <property type="molecule type" value="Genomic_DNA"/>
</dbReference>
<gene>
    <name evidence="5" type="ORF">Purlil1_13230</name>
</gene>
<keyword evidence="2" id="KW-0521">NADP</keyword>
<accession>A0ABR0BEL7</accession>
<dbReference type="Gene3D" id="3.90.25.10">
    <property type="entry name" value="UDP-galactose 4-epimerase, domain 1"/>
    <property type="match status" value="1"/>
</dbReference>
<feature type="domain" description="NmrA-like" evidence="4">
    <location>
        <begin position="5"/>
        <end position="243"/>
    </location>
</feature>
<dbReference type="PANTHER" id="PTHR47706:SF4">
    <property type="entry name" value="NMRA-LIKE DOMAIN-CONTAINING PROTEIN"/>
    <property type="match status" value="1"/>
</dbReference>
<proteinExistence type="inferred from homology"/>
<evidence type="ECO:0000256" key="2">
    <source>
        <dbReference type="ARBA" id="ARBA00022857"/>
    </source>
</evidence>
<evidence type="ECO:0000313" key="5">
    <source>
        <dbReference type="EMBL" id="KAK4072837.1"/>
    </source>
</evidence>
<evidence type="ECO:0000256" key="3">
    <source>
        <dbReference type="ARBA" id="ARBA00023002"/>
    </source>
</evidence>
<organism evidence="5 6">
    <name type="scientific">Purpureocillium lilacinum</name>
    <name type="common">Paecilomyces lilacinus</name>
    <dbReference type="NCBI Taxonomy" id="33203"/>
    <lineage>
        <taxon>Eukaryota</taxon>
        <taxon>Fungi</taxon>
        <taxon>Dikarya</taxon>
        <taxon>Ascomycota</taxon>
        <taxon>Pezizomycotina</taxon>
        <taxon>Sordariomycetes</taxon>
        <taxon>Hypocreomycetidae</taxon>
        <taxon>Hypocreales</taxon>
        <taxon>Ophiocordycipitaceae</taxon>
        <taxon>Purpureocillium</taxon>
    </lineage>
</organism>
<sequence length="306" mass="34433">MTVAIAGSGDLARYLVEEFRRLDVPVVILCRTKKNHFDLPGVAQKVVDYGSVDSLAHALEGSVALISMILDYTMAFKDAHLKLIAACHRSSTCRRFIPAEYGPDIADYPDQPGFQYASHEPVRDALREQEEVEWTLICCGWLADYVLPVRNRYIKDIGDAPFNLSNQRIVIPRTGKEKVDVISARDLCKALVALTKAPAGSWEPYTYVSGEKTTLRRMAEQVKTRYASMKFDTHFISLNQLVNAVREAKTPEERIEAEFGIVTLSSNGGFDSDVVDSQRRKFFKGIHFRSVQELLDTLDNDPEIIV</sequence>
<dbReference type="InterPro" id="IPR036291">
    <property type="entry name" value="NAD(P)-bd_dom_sf"/>
</dbReference>
<dbReference type="Gene3D" id="3.40.50.720">
    <property type="entry name" value="NAD(P)-binding Rossmann-like Domain"/>
    <property type="match status" value="1"/>
</dbReference>
<dbReference type="InterPro" id="IPR051609">
    <property type="entry name" value="NmrA/Isoflavone_reductase-like"/>
</dbReference>